<proteinExistence type="predicted"/>
<name>A0A146KW02_LYGHE</name>
<accession>A0A146KW02</accession>
<dbReference type="InterPro" id="IPR057397">
    <property type="entry name" value="HEAT_5MP1_2"/>
</dbReference>
<feature type="non-terminal residue" evidence="2">
    <location>
        <position position="1"/>
    </location>
</feature>
<reference evidence="2" key="1">
    <citation type="journal article" date="2016" name="Gigascience">
        <title>De novo construction of an expanded transcriptome assembly for the western tarnished plant bug, Lygus hesperus.</title>
        <authorList>
            <person name="Tassone E.E."/>
            <person name="Geib S.M."/>
            <person name="Hall B."/>
            <person name="Fabrick J.A."/>
            <person name="Brent C.S."/>
            <person name="Hull J.J."/>
        </authorList>
    </citation>
    <scope>NUCLEOTIDE SEQUENCE</scope>
</reference>
<dbReference type="Pfam" id="PF25504">
    <property type="entry name" value="HEAT_5MP1_2"/>
    <property type="match status" value="1"/>
</dbReference>
<gene>
    <name evidence="2" type="primary">exba_5</name>
    <name evidence="2" type="ORF">g.5062</name>
</gene>
<protein>
    <submittedName>
        <fullName evidence="2">Protein extra bases</fullName>
    </submittedName>
</protein>
<dbReference type="InterPro" id="IPR051245">
    <property type="entry name" value="eIF5-mimic_regulator"/>
</dbReference>
<dbReference type="GO" id="GO:0005737">
    <property type="term" value="C:cytoplasm"/>
    <property type="evidence" value="ECO:0007669"/>
    <property type="project" value="TreeGrafter"/>
</dbReference>
<dbReference type="PANTHER" id="PTHR14208">
    <property type="entry name" value="BASIC LEUCINE ZIPPER AND W2 DOMAIN-CONTAINING PROTEIN"/>
    <property type="match status" value="1"/>
</dbReference>
<organism evidence="2">
    <name type="scientific">Lygus hesperus</name>
    <name type="common">Western plant bug</name>
    <dbReference type="NCBI Taxonomy" id="30085"/>
    <lineage>
        <taxon>Eukaryota</taxon>
        <taxon>Metazoa</taxon>
        <taxon>Ecdysozoa</taxon>
        <taxon>Arthropoda</taxon>
        <taxon>Hexapoda</taxon>
        <taxon>Insecta</taxon>
        <taxon>Pterygota</taxon>
        <taxon>Neoptera</taxon>
        <taxon>Paraneoptera</taxon>
        <taxon>Hemiptera</taxon>
        <taxon>Heteroptera</taxon>
        <taxon>Panheteroptera</taxon>
        <taxon>Cimicomorpha</taxon>
        <taxon>Miridae</taxon>
        <taxon>Mirini</taxon>
        <taxon>Lygus</taxon>
    </lineage>
</organism>
<sequence length="196" mass="22492">LNSVGLVRCASFLTATTNFCMSQKVEKPVLSGQRIKTRKRDEKEKYDPLGFRDSIITGLDKCANDFEAISRYLDGAGSKLDYRRYGESFFDILIAGGILVPGGTLSQEGEGPYKTEACIFCTPDDINLDIMKSWEQVFIKLMRRYKYLEKIFQDEIKKILLFVKYFTPSDRKKLSVMVFLWISNNSIPFNTTTELK</sequence>
<evidence type="ECO:0000313" key="2">
    <source>
        <dbReference type="EMBL" id="JAQ00674.1"/>
    </source>
</evidence>
<evidence type="ECO:0000259" key="1">
    <source>
        <dbReference type="Pfam" id="PF25504"/>
    </source>
</evidence>
<dbReference type="EMBL" id="GDHC01017955">
    <property type="protein sequence ID" value="JAQ00674.1"/>
    <property type="molecule type" value="Transcribed_RNA"/>
</dbReference>
<dbReference type="GO" id="GO:0016020">
    <property type="term" value="C:membrane"/>
    <property type="evidence" value="ECO:0007669"/>
    <property type="project" value="TreeGrafter"/>
</dbReference>
<feature type="non-terminal residue" evidence="2">
    <location>
        <position position="196"/>
    </location>
</feature>
<feature type="domain" description="5MP1/2-like HEAT" evidence="1">
    <location>
        <begin position="35"/>
        <end position="192"/>
    </location>
</feature>
<dbReference type="AlphaFoldDB" id="A0A146KW02"/>
<dbReference type="PANTHER" id="PTHR14208:SF2">
    <property type="entry name" value="PROTEIN KRASAVIETZ"/>
    <property type="match status" value="1"/>
</dbReference>